<dbReference type="Gene3D" id="1.10.260.40">
    <property type="entry name" value="lambda repressor-like DNA-binding domains"/>
    <property type="match status" value="1"/>
</dbReference>
<organism evidence="2 3">
    <name type="scientific">Nocardioides jiangxiensis</name>
    <dbReference type="NCBI Taxonomy" id="3064524"/>
    <lineage>
        <taxon>Bacteria</taxon>
        <taxon>Bacillati</taxon>
        <taxon>Actinomycetota</taxon>
        <taxon>Actinomycetes</taxon>
        <taxon>Propionibacteriales</taxon>
        <taxon>Nocardioidaceae</taxon>
        <taxon>Nocardioides</taxon>
    </lineage>
</organism>
<reference evidence="2 3" key="1">
    <citation type="submission" date="2023-07" db="EMBL/GenBank/DDBJ databases">
        <title>Nocardioides sp. nov WY-20 isolated from soil.</title>
        <authorList>
            <person name="Liu B."/>
            <person name="Wan Y."/>
        </authorList>
    </citation>
    <scope>NUCLEOTIDE SEQUENCE [LARGE SCALE GENOMIC DNA]</scope>
    <source>
        <strain evidence="2 3">WY-20</strain>
    </source>
</reference>
<dbReference type="Proteomes" id="UP001233314">
    <property type="component" value="Unassembled WGS sequence"/>
</dbReference>
<dbReference type="SUPFAM" id="SSF47413">
    <property type="entry name" value="lambda repressor-like DNA-binding domains"/>
    <property type="match status" value="1"/>
</dbReference>
<evidence type="ECO:0000313" key="2">
    <source>
        <dbReference type="EMBL" id="MDO7868521.1"/>
    </source>
</evidence>
<dbReference type="EMBL" id="JAUQTA010000001">
    <property type="protein sequence ID" value="MDO7868521.1"/>
    <property type="molecule type" value="Genomic_DNA"/>
</dbReference>
<dbReference type="CDD" id="cd00093">
    <property type="entry name" value="HTH_XRE"/>
    <property type="match status" value="1"/>
</dbReference>
<dbReference type="InterPro" id="IPR001387">
    <property type="entry name" value="Cro/C1-type_HTH"/>
</dbReference>
<protein>
    <submittedName>
        <fullName evidence="2">Helix-turn-helix domain-containing protein</fullName>
    </submittedName>
</protein>
<dbReference type="SMART" id="SM00530">
    <property type="entry name" value="HTH_XRE"/>
    <property type="match status" value="1"/>
</dbReference>
<keyword evidence="3" id="KW-1185">Reference proteome</keyword>
<name>A0ABT9B0Y9_9ACTN</name>
<feature type="domain" description="HTH cro/C1-type" evidence="1">
    <location>
        <begin position="22"/>
        <end position="76"/>
    </location>
</feature>
<dbReference type="RefSeq" id="WP_305027895.1">
    <property type="nucleotide sequence ID" value="NZ_JAUQTA010000001.1"/>
</dbReference>
<dbReference type="PROSITE" id="PS50943">
    <property type="entry name" value="HTH_CROC1"/>
    <property type="match status" value="1"/>
</dbReference>
<proteinExistence type="predicted"/>
<evidence type="ECO:0000313" key="3">
    <source>
        <dbReference type="Proteomes" id="UP001233314"/>
    </source>
</evidence>
<dbReference type="InterPro" id="IPR010982">
    <property type="entry name" value="Lambda_DNA-bd_dom_sf"/>
</dbReference>
<accession>A0ABT9B0Y9</accession>
<comment type="caution">
    <text evidence="2">The sequence shown here is derived from an EMBL/GenBank/DDBJ whole genome shotgun (WGS) entry which is preliminary data.</text>
</comment>
<evidence type="ECO:0000259" key="1">
    <source>
        <dbReference type="PROSITE" id="PS50943"/>
    </source>
</evidence>
<sequence length="364" mass="39459">MTTSPVTTYLDHDYGITPGDFLRAELAARGISQADLAVRASLSAKHLNQVITDTVPLSTDTAMRLERVLGISADLLARLDAAHQAQLGRTKSTAKLADYKEWFAQFNVADLVKHGVVTAKTTVESQIGELLDFFAVAEPSGYDKLYVEPLLSFRRAQHIAIDANATSLWLRLAERKAEPLVVGDYSRARFADLLDELPSLTLKPISQAWPELQERCAEVGVAVVYTPAIAKTGASAAVRWLGPEKPVIALTGRGGYEDSIWFSFFHEAGHIVLHPRRKSVVEFGAPDDADGAETQANDFAKKTVLRGKARTLAKLSTASEITELAASIGIHPGIAAGIWAFDKGSAGWSKAARIRRKLDDSALK</sequence>
<dbReference type="Pfam" id="PF01381">
    <property type="entry name" value="HTH_3"/>
    <property type="match status" value="1"/>
</dbReference>
<gene>
    <name evidence="2" type="ORF">Q5722_09090</name>
</gene>